<evidence type="ECO:0000256" key="1">
    <source>
        <dbReference type="ARBA" id="ARBA00009820"/>
    </source>
</evidence>
<dbReference type="PANTHER" id="PTHR36842:SF1">
    <property type="entry name" value="PROTEIN TOLB"/>
    <property type="match status" value="1"/>
</dbReference>
<protein>
    <recommendedName>
        <fullName evidence="2">Peptidase S9 prolyl oligopeptidase catalytic domain-containing protein</fullName>
    </recommendedName>
</protein>
<reference evidence="3" key="1">
    <citation type="submission" date="2018-05" db="EMBL/GenBank/DDBJ databases">
        <authorList>
            <person name="Lanie J.A."/>
            <person name="Ng W.-L."/>
            <person name="Kazmierczak K.M."/>
            <person name="Andrzejewski T.M."/>
            <person name="Davidsen T.M."/>
            <person name="Wayne K.J."/>
            <person name="Tettelin H."/>
            <person name="Glass J.I."/>
            <person name="Rusch D."/>
            <person name="Podicherti R."/>
            <person name="Tsui H.-C.T."/>
            <person name="Winkler M.E."/>
        </authorList>
    </citation>
    <scope>NUCLEOTIDE SEQUENCE</scope>
</reference>
<dbReference type="Pfam" id="PF07676">
    <property type="entry name" value="PD40"/>
    <property type="match status" value="1"/>
</dbReference>
<evidence type="ECO:0000313" key="3">
    <source>
        <dbReference type="EMBL" id="SVA04408.1"/>
    </source>
</evidence>
<dbReference type="GO" id="GO:0006508">
    <property type="term" value="P:proteolysis"/>
    <property type="evidence" value="ECO:0007669"/>
    <property type="project" value="InterPro"/>
</dbReference>
<dbReference type="EMBL" id="UINC01003222">
    <property type="protein sequence ID" value="SVA04408.1"/>
    <property type="molecule type" value="Genomic_DNA"/>
</dbReference>
<dbReference type="Gene3D" id="2.120.10.60">
    <property type="entry name" value="Tricorn protease N-terminal domain"/>
    <property type="match status" value="1"/>
</dbReference>
<dbReference type="Pfam" id="PF26549">
    <property type="entry name" value="Tricorn_N"/>
    <property type="match status" value="1"/>
</dbReference>
<feature type="domain" description="Peptidase S9 prolyl oligopeptidase catalytic" evidence="2">
    <location>
        <begin position="389"/>
        <end position="571"/>
    </location>
</feature>
<comment type="similarity">
    <text evidence="1">Belongs to the TolB family.</text>
</comment>
<organism evidence="3">
    <name type="scientific">marine metagenome</name>
    <dbReference type="NCBI Taxonomy" id="408172"/>
    <lineage>
        <taxon>unclassified sequences</taxon>
        <taxon>metagenomes</taxon>
        <taxon>ecological metagenomes</taxon>
    </lineage>
</organism>
<dbReference type="Gene3D" id="2.120.10.30">
    <property type="entry name" value="TolB, C-terminal domain"/>
    <property type="match status" value="1"/>
</dbReference>
<proteinExistence type="inferred from homology"/>
<dbReference type="Pfam" id="PF00326">
    <property type="entry name" value="Peptidase_S9"/>
    <property type="match status" value="1"/>
</dbReference>
<dbReference type="InterPro" id="IPR029058">
    <property type="entry name" value="AB_hydrolase_fold"/>
</dbReference>
<gene>
    <name evidence="3" type="ORF">METZ01_LOCUS57262</name>
</gene>
<accession>A0A381SM94</accession>
<dbReference type="InterPro" id="IPR011659">
    <property type="entry name" value="WD40"/>
</dbReference>
<name>A0A381SM94_9ZZZZ</name>
<dbReference type="InterPro" id="IPR001375">
    <property type="entry name" value="Peptidase_S9_cat"/>
</dbReference>
<dbReference type="SUPFAM" id="SSF53474">
    <property type="entry name" value="alpha/beta-Hydrolases"/>
    <property type="match status" value="1"/>
</dbReference>
<feature type="non-terminal residue" evidence="3">
    <location>
        <position position="1"/>
    </location>
</feature>
<dbReference type="SUPFAM" id="SSF82171">
    <property type="entry name" value="DPP6 N-terminal domain-like"/>
    <property type="match status" value="1"/>
</dbReference>
<dbReference type="AlphaFoldDB" id="A0A381SM94"/>
<dbReference type="Gene3D" id="3.40.50.1820">
    <property type="entry name" value="alpha/beta hydrolase"/>
    <property type="match status" value="1"/>
</dbReference>
<dbReference type="InterPro" id="IPR011042">
    <property type="entry name" value="6-blade_b-propeller_TolB-like"/>
</dbReference>
<evidence type="ECO:0000259" key="2">
    <source>
        <dbReference type="Pfam" id="PF00326"/>
    </source>
</evidence>
<sequence length="631" mass="70509">VWIEEFDVSPDGKLIVFKSAAEGTYDIWTVPTSGGEPTQITSMPGREMRPRFSPDGAWIAFEADFGGTDVRDLFITPTNGGEPARLTNHPLNDANVSWSPDSGSIYFNTGMFWDNSIAEVDIRTGEISRVASGESGQLSSDGMMFAFTRNTKPEDDDQSNQDVWVATLNGGEPRPLTPNTFEWRDTEPRWSPDRTRLAFISDRNGFNNLGVIDIATGEATMLLTEDVEHSEPRWSPDGEWISFTKNLDYDYHIFRIPAVGGEAEQLTAAGGVNGGSRATGQTRGTHEWHPAGDQIVYTHSDPKVTGDLWIISVSDGESRQITNHQSEELRDPSAFVWPEFIEYTGYEGLEVAGLVYRPQGAVAGDQLPGLFFFRANSNGQHPKQWHPYIQYFVSRGYLVFAPNFRGSTGRGKAYRQIVHTHGGDHDLKDAFIGMDLLVEQGWVDPDRVGAFGGSTGGFFTTTAVTKEPERFKAGVVWYGSTDLVTLSTYGSMEGWNRYLIGGTPMENPRNYFDRSIIYQAERIDVPLLFLYSQGDGAARFQQIEQYGVQAEIYGNWYDWVVYGGEPHGWYHFRPESVRQSLEIMSGMFDTFIGDQEHDVGAMAAEQREGIRIRRNPTIDLWNSLTNGMGRG</sequence>
<dbReference type="PANTHER" id="PTHR36842">
    <property type="entry name" value="PROTEIN TOLB HOMOLOG"/>
    <property type="match status" value="1"/>
</dbReference>
<dbReference type="GO" id="GO:0008236">
    <property type="term" value="F:serine-type peptidase activity"/>
    <property type="evidence" value="ECO:0007669"/>
    <property type="project" value="InterPro"/>
</dbReference>